<organism evidence="2 3">
    <name type="scientific">Acidianus manzaensis</name>
    <dbReference type="NCBI Taxonomy" id="282676"/>
    <lineage>
        <taxon>Archaea</taxon>
        <taxon>Thermoproteota</taxon>
        <taxon>Thermoprotei</taxon>
        <taxon>Sulfolobales</taxon>
        <taxon>Sulfolobaceae</taxon>
        <taxon>Acidianus</taxon>
    </lineage>
</organism>
<dbReference type="CDD" id="cd22231">
    <property type="entry name" value="RHH_NikR_HicB-like"/>
    <property type="match status" value="1"/>
</dbReference>
<dbReference type="InterPro" id="IPR013321">
    <property type="entry name" value="Arc_rbn_hlx_hlx"/>
</dbReference>
<gene>
    <name evidence="2" type="ORF">B6F84_10590</name>
</gene>
<dbReference type="Gene3D" id="1.10.1220.10">
    <property type="entry name" value="Met repressor-like"/>
    <property type="match status" value="1"/>
</dbReference>
<dbReference type="RefSeq" id="WP_148692209.1">
    <property type="nucleotide sequence ID" value="NZ_CP020477.1"/>
</dbReference>
<accession>A0A1W6K1Q6</accession>
<dbReference type="InterPro" id="IPR002145">
    <property type="entry name" value="CopG"/>
</dbReference>
<evidence type="ECO:0000313" key="2">
    <source>
        <dbReference type="EMBL" id="ARM76420.1"/>
    </source>
</evidence>
<dbReference type="SUPFAM" id="SSF47598">
    <property type="entry name" value="Ribbon-helix-helix"/>
    <property type="match status" value="1"/>
</dbReference>
<evidence type="ECO:0000313" key="3">
    <source>
        <dbReference type="Proteomes" id="UP000193404"/>
    </source>
</evidence>
<dbReference type="Proteomes" id="UP000193404">
    <property type="component" value="Chromosome"/>
</dbReference>
<dbReference type="OrthoDB" id="373379at2157"/>
<feature type="domain" description="Ribbon-helix-helix protein CopG" evidence="1">
    <location>
        <begin position="11"/>
        <end position="51"/>
    </location>
</feature>
<dbReference type="KEGG" id="aman:B6F84_10590"/>
<dbReference type="GO" id="GO:0006355">
    <property type="term" value="P:regulation of DNA-templated transcription"/>
    <property type="evidence" value="ECO:0007669"/>
    <property type="project" value="InterPro"/>
</dbReference>
<evidence type="ECO:0000259" key="1">
    <source>
        <dbReference type="Pfam" id="PF01402"/>
    </source>
</evidence>
<dbReference type="AlphaFoldDB" id="A0A1W6K1Q6"/>
<name>A0A1W6K1Q6_9CREN</name>
<reference evidence="2 3" key="1">
    <citation type="submission" date="2017-03" db="EMBL/GenBank/DDBJ databases">
        <title>Sulfur activation and transportation mechanism of thermophilic Archaea Acidianus manzaensis YN-25.</title>
        <authorList>
            <person name="Ma Y."/>
            <person name="Yang Y."/>
            <person name="Xia J."/>
        </authorList>
    </citation>
    <scope>NUCLEOTIDE SEQUENCE [LARGE SCALE GENOMIC DNA]</scope>
    <source>
        <strain evidence="2 3">YN-25</strain>
    </source>
</reference>
<dbReference type="InterPro" id="IPR010985">
    <property type="entry name" value="Ribbon_hlx_hlx"/>
</dbReference>
<protein>
    <submittedName>
        <fullName evidence="2">CopG family transcriptional regulator</fullName>
    </submittedName>
</protein>
<proteinExistence type="predicted"/>
<dbReference type="Pfam" id="PF01402">
    <property type="entry name" value="RHH_1"/>
    <property type="match status" value="1"/>
</dbReference>
<dbReference type="EMBL" id="CP020477">
    <property type="protein sequence ID" value="ARM76420.1"/>
    <property type="molecule type" value="Genomic_DNA"/>
</dbReference>
<dbReference type="GeneID" id="41591376"/>
<sequence>MPRKAIKKEYVTVSIPLELAKKIDELIESGKGGYVSRQEFVADAIRRRIEELLKS</sequence>
<keyword evidence="3" id="KW-1185">Reference proteome</keyword>